<dbReference type="EMBL" id="CAJNOK010012535">
    <property type="protein sequence ID" value="CAF1165477.1"/>
    <property type="molecule type" value="Genomic_DNA"/>
</dbReference>
<proteinExistence type="predicted"/>
<reference evidence="2" key="1">
    <citation type="submission" date="2021-02" db="EMBL/GenBank/DDBJ databases">
        <authorList>
            <person name="Nowell W R."/>
        </authorList>
    </citation>
    <scope>NUCLEOTIDE SEQUENCE</scope>
</reference>
<protein>
    <submittedName>
        <fullName evidence="2">Uncharacterized protein</fullName>
    </submittedName>
</protein>
<sequence>MDLITRAHRDSSYPSNINIDHAQFQVFLLHVLFVKGFINDEFVEFLFWLFEILSRYQFIDKVKEINIEISHLNWLIGLSSKVEKLCANKSDNILKEYTYLKDAIDSIYQEMKIIYIEKYLTNLFEKYSNAKWLEVVIHFPETFEENNDQCIRENQTSTDMNIIDKIQEIIFERVFILQEEKLNKFYKLMLKEKSDLENGFKQLNGYLYRVEISCSFQKKSPYEVLTFNNLIDTFNNRLERDGGPLIKLEIFLKVQQCLCCFQDIRLATEKLSSSPQID</sequence>
<organism evidence="2 3">
    <name type="scientific">Didymodactylos carnosus</name>
    <dbReference type="NCBI Taxonomy" id="1234261"/>
    <lineage>
        <taxon>Eukaryota</taxon>
        <taxon>Metazoa</taxon>
        <taxon>Spiralia</taxon>
        <taxon>Gnathifera</taxon>
        <taxon>Rotifera</taxon>
        <taxon>Eurotatoria</taxon>
        <taxon>Bdelloidea</taxon>
        <taxon>Philodinida</taxon>
        <taxon>Philodinidae</taxon>
        <taxon>Didymodactylos</taxon>
    </lineage>
</organism>
<evidence type="ECO:0000313" key="2">
    <source>
        <dbReference type="EMBL" id="CAF3977144.1"/>
    </source>
</evidence>
<gene>
    <name evidence="1" type="ORF">OVA965_LOCUS22306</name>
    <name evidence="2" type="ORF">TMI583_LOCUS23021</name>
</gene>
<accession>A0A8S2MWU6</accession>
<evidence type="ECO:0000313" key="1">
    <source>
        <dbReference type="EMBL" id="CAF1165477.1"/>
    </source>
</evidence>
<evidence type="ECO:0000313" key="3">
    <source>
        <dbReference type="Proteomes" id="UP000682733"/>
    </source>
</evidence>
<dbReference type="AlphaFoldDB" id="A0A8S2MWU6"/>
<dbReference type="EMBL" id="CAJOBA010034060">
    <property type="protein sequence ID" value="CAF3977144.1"/>
    <property type="molecule type" value="Genomic_DNA"/>
</dbReference>
<dbReference type="Proteomes" id="UP000682733">
    <property type="component" value="Unassembled WGS sequence"/>
</dbReference>
<dbReference type="Proteomes" id="UP000677228">
    <property type="component" value="Unassembled WGS sequence"/>
</dbReference>
<name>A0A8S2MWU6_9BILA</name>
<comment type="caution">
    <text evidence="2">The sequence shown here is derived from an EMBL/GenBank/DDBJ whole genome shotgun (WGS) entry which is preliminary data.</text>
</comment>